<organism evidence="2 3">
    <name type="scientific">Fibrivirga algicola</name>
    <dbReference type="NCBI Taxonomy" id="2950420"/>
    <lineage>
        <taxon>Bacteria</taxon>
        <taxon>Pseudomonadati</taxon>
        <taxon>Bacteroidota</taxon>
        <taxon>Cytophagia</taxon>
        <taxon>Cytophagales</taxon>
        <taxon>Spirosomataceae</taxon>
        <taxon>Fibrivirga</taxon>
    </lineage>
</organism>
<reference evidence="3" key="2">
    <citation type="submission" date="2023-07" db="EMBL/GenBank/DDBJ databases">
        <authorList>
            <person name="Jung D.-H."/>
        </authorList>
    </citation>
    <scope>NUCLEOTIDE SEQUENCE [LARGE SCALE GENOMIC DNA]</scope>
    <source>
        <strain evidence="3">JA-25</strain>
    </source>
</reference>
<accession>A0ABX0QN26</accession>
<reference evidence="3" key="1">
    <citation type="submission" date="2019-09" db="EMBL/GenBank/DDBJ databases">
        <authorList>
            <person name="Jung D.-H."/>
        </authorList>
    </citation>
    <scope>NUCLEOTIDE SEQUENCE [LARGE SCALE GENOMIC DNA]</scope>
    <source>
        <strain evidence="3">JA-25</strain>
    </source>
</reference>
<feature type="domain" description="Phytase-like" evidence="1">
    <location>
        <begin position="81"/>
        <end position="297"/>
    </location>
</feature>
<proteinExistence type="predicted"/>
<sequence length="319" mass="35957">MTFFFRTVGVVVWLLLLSWQYSQGQVFRLDTTVYLPKEAGLHTISGIEFVKTAGEWQLVGDRGDQWHVSDLRRYEQAVRGPETGLQLEALRYDAASHTYFGTVEGNNTEGSYAFFCRDSLPRVGQPARLTVFDRLTPLPFDNKGIEGLALGTDSTVWLAPEAGWTSADSAQATVQFYRYTWSGTSLEAKKAFAYPRDRMPQLPSSERFGGISELLWAGKNRLLVLERFYDSRRDSSFAKLYEVTFAEENPALVPVKTLVFDFNTMLNGNRIDNLEGMAWMPPRGGQRSLVVISDDNGGVCPRANGKKCQQTQLIYLSRE</sequence>
<dbReference type="RefSeq" id="WP_166693782.1">
    <property type="nucleotide sequence ID" value="NZ_WAEL01000010.1"/>
</dbReference>
<dbReference type="Proteomes" id="UP000606008">
    <property type="component" value="Unassembled WGS sequence"/>
</dbReference>
<keyword evidence="3" id="KW-1185">Reference proteome</keyword>
<name>A0ABX0QN26_9BACT</name>
<dbReference type="EMBL" id="WAEL01000010">
    <property type="protein sequence ID" value="NID13178.1"/>
    <property type="molecule type" value="Genomic_DNA"/>
</dbReference>
<protein>
    <submittedName>
        <fullName evidence="2">Esterase-like activity of phytase family protein</fullName>
    </submittedName>
</protein>
<evidence type="ECO:0000313" key="3">
    <source>
        <dbReference type="Proteomes" id="UP000606008"/>
    </source>
</evidence>
<comment type="caution">
    <text evidence="2">The sequence shown here is derived from an EMBL/GenBank/DDBJ whole genome shotgun (WGS) entry which is preliminary data.</text>
</comment>
<gene>
    <name evidence="2" type="ORF">F7231_23605</name>
</gene>
<dbReference type="InterPro" id="IPR027372">
    <property type="entry name" value="Phytase-like_dom"/>
</dbReference>
<dbReference type="Pfam" id="PF13449">
    <property type="entry name" value="Phytase-like"/>
    <property type="match status" value="1"/>
</dbReference>
<evidence type="ECO:0000259" key="1">
    <source>
        <dbReference type="Pfam" id="PF13449"/>
    </source>
</evidence>
<evidence type="ECO:0000313" key="2">
    <source>
        <dbReference type="EMBL" id="NID13178.1"/>
    </source>
</evidence>